<keyword evidence="1" id="KW-0677">Repeat</keyword>
<dbReference type="PROSITE" id="PS50088">
    <property type="entry name" value="ANK_REPEAT"/>
    <property type="match status" value="1"/>
</dbReference>
<dbReference type="EMBL" id="CADCXV010000770">
    <property type="protein sequence ID" value="CAB0035079.1"/>
    <property type="molecule type" value="Genomic_DNA"/>
</dbReference>
<keyword evidence="6" id="KW-1185">Reference proteome</keyword>
<evidence type="ECO:0000256" key="1">
    <source>
        <dbReference type="ARBA" id="ARBA00022737"/>
    </source>
</evidence>
<evidence type="ECO:0000313" key="5">
    <source>
        <dbReference type="EMBL" id="CAB0035079.1"/>
    </source>
</evidence>
<evidence type="ECO:0000256" key="4">
    <source>
        <dbReference type="SAM" id="MobiDB-lite"/>
    </source>
</evidence>
<dbReference type="PROSITE" id="PS50297">
    <property type="entry name" value="ANK_REP_REGION"/>
    <property type="match status" value="1"/>
</dbReference>
<feature type="compositionally biased region" description="Basic and acidic residues" evidence="4">
    <location>
        <begin position="239"/>
        <end position="253"/>
    </location>
</feature>
<evidence type="ECO:0000313" key="6">
    <source>
        <dbReference type="Proteomes" id="UP000479190"/>
    </source>
</evidence>
<dbReference type="InterPro" id="IPR036770">
    <property type="entry name" value="Ankyrin_rpt-contain_sf"/>
</dbReference>
<accession>A0A6H5IH61</accession>
<dbReference type="SMART" id="SM00248">
    <property type="entry name" value="ANK"/>
    <property type="match status" value="6"/>
</dbReference>
<proteinExistence type="predicted"/>
<dbReference type="PANTHER" id="PTHR24198">
    <property type="entry name" value="ANKYRIN REPEAT AND PROTEIN KINASE DOMAIN-CONTAINING PROTEIN"/>
    <property type="match status" value="1"/>
</dbReference>
<dbReference type="PANTHER" id="PTHR24198:SF165">
    <property type="entry name" value="ANKYRIN REPEAT-CONTAINING PROTEIN-RELATED"/>
    <property type="match status" value="1"/>
</dbReference>
<keyword evidence="2 3" id="KW-0040">ANK repeat</keyword>
<dbReference type="SUPFAM" id="SSF48403">
    <property type="entry name" value="Ankyrin repeat"/>
    <property type="match status" value="1"/>
</dbReference>
<dbReference type="Proteomes" id="UP000479190">
    <property type="component" value="Unassembled WGS sequence"/>
</dbReference>
<gene>
    <name evidence="5" type="ORF">TBRA_LOCUS6977</name>
</gene>
<feature type="repeat" description="ANK" evidence="3">
    <location>
        <begin position="41"/>
        <end position="73"/>
    </location>
</feature>
<evidence type="ECO:0000256" key="3">
    <source>
        <dbReference type="PROSITE-ProRule" id="PRU00023"/>
    </source>
</evidence>
<reference evidence="5 6" key="1">
    <citation type="submission" date="2020-02" db="EMBL/GenBank/DDBJ databases">
        <authorList>
            <person name="Ferguson B K."/>
        </authorList>
    </citation>
    <scope>NUCLEOTIDE SEQUENCE [LARGE SCALE GENOMIC DNA]</scope>
</reference>
<dbReference type="Gene3D" id="1.25.40.20">
    <property type="entry name" value="Ankyrin repeat-containing domain"/>
    <property type="match status" value="2"/>
</dbReference>
<dbReference type="InterPro" id="IPR002110">
    <property type="entry name" value="Ankyrin_rpt"/>
</dbReference>
<dbReference type="GO" id="GO:0005737">
    <property type="term" value="C:cytoplasm"/>
    <property type="evidence" value="ECO:0007669"/>
    <property type="project" value="TreeGrafter"/>
</dbReference>
<protein>
    <submittedName>
        <fullName evidence="5">Uncharacterized protein</fullName>
    </submittedName>
</protein>
<sequence length="442" mass="50992">MNYIDETGLTHFHAAVQFGCDDVVEKFLELGQDPNLPVTKTGDSPLHLAVMFYRKKIAEMLLRSGAKPTVINKKRLTPLHIFCSGQRDDVDFVKMMFELSNTEYLPGLVPFLLKSAVSNGLVNVTKLLLRQCADPNFNTRLLEYDFNNWINESNPVRIFTKFDDDLSEIVSEILDRQQWKLLHAALRSGNKQEVASLARSRRVNPNLADMEERQFCTSFARKKATITCWRHSSRPATTSDRRNGGSTAEKRSDPNLTNAEGMTALHFLCEYIDLDWYGLDRFAELFFKICDDNRQFVQIDARDNLGRTPLQWAVANLKPRTVNAFVDRGAEMSRFVFPTEDYYGDEFYPSINYCELKMASWILLTIDILENAGYELDSSDALTIVKFFARHRSFDEPVDLENRRYDDEEVVNATRKKMIIPNLSLYDLIRMRPEEAEKDPLI</sequence>
<name>A0A6H5IH61_9HYME</name>
<evidence type="ECO:0000256" key="2">
    <source>
        <dbReference type="ARBA" id="ARBA00023043"/>
    </source>
</evidence>
<dbReference type="Pfam" id="PF12796">
    <property type="entry name" value="Ank_2"/>
    <property type="match status" value="1"/>
</dbReference>
<dbReference type="AlphaFoldDB" id="A0A6H5IH61"/>
<organism evidence="5 6">
    <name type="scientific">Trichogramma brassicae</name>
    <dbReference type="NCBI Taxonomy" id="86971"/>
    <lineage>
        <taxon>Eukaryota</taxon>
        <taxon>Metazoa</taxon>
        <taxon>Ecdysozoa</taxon>
        <taxon>Arthropoda</taxon>
        <taxon>Hexapoda</taxon>
        <taxon>Insecta</taxon>
        <taxon>Pterygota</taxon>
        <taxon>Neoptera</taxon>
        <taxon>Endopterygota</taxon>
        <taxon>Hymenoptera</taxon>
        <taxon>Apocrita</taxon>
        <taxon>Proctotrupomorpha</taxon>
        <taxon>Chalcidoidea</taxon>
        <taxon>Trichogrammatidae</taxon>
        <taxon>Trichogramma</taxon>
    </lineage>
</organism>
<feature type="region of interest" description="Disordered" evidence="4">
    <location>
        <begin position="232"/>
        <end position="255"/>
    </location>
</feature>
<dbReference type="OrthoDB" id="194358at2759"/>